<feature type="domain" description="AMP-dependent synthetase/ligase" evidence="2">
    <location>
        <begin position="128"/>
        <end position="300"/>
    </location>
</feature>
<keyword evidence="5" id="KW-1185">Reference proteome</keyword>
<sequence length="492" mass="54797">MNAMHRATEPAQAARSAQSASSAQSMEQWTWPPRYDETYRPPAGQAHWFPHRETMPAEQRDEAILARIREVMAYAWDHAPFYRRKWEEAGIHPSAIRDLADFEKVPVVRKEELRADQAAHEPFGSYLAVDPSEVKHVNGTSGTTGRPTAFGISERDWRSVANAHARVMWGMGIRETDTVLVASPLSLYWGSWGAYTGAERLGARVFPFGAGTPGQTARTVMWMKQMGVTVFYGTPSYALHLAEVAADEGVDPADLGLRKLFFSGEPGASVPTIRGRIEAAFGAEVYDSGSMAEVSPWMHLGAANHEPGVFAWQDLVYTEVCDPVDHHRVDYGREGTPVYTTLERTSQPMIRLLSNDLTRWEAPSADRGRTYPFLPQGIYGRIDDMFTVRGENVYPSAIDDVVMAAEGYGGEHRIVISRKSTMDTLAVQVEHRGVAESTLDGWARAIEDKLRRALGVGAHVVPVEYKTFDRTEFKARRVIDDRDLLRRLGSGS</sequence>
<feature type="region of interest" description="Disordered" evidence="1">
    <location>
        <begin position="1"/>
        <end position="28"/>
    </location>
</feature>
<feature type="domain" description="AMP-dependent ligase C-terminal" evidence="3">
    <location>
        <begin position="390"/>
        <end position="482"/>
    </location>
</feature>
<evidence type="ECO:0000259" key="2">
    <source>
        <dbReference type="Pfam" id="PF00501"/>
    </source>
</evidence>
<dbReference type="Gene3D" id="3.30.300.30">
    <property type="match status" value="1"/>
</dbReference>
<dbReference type="Proteomes" id="UP001330812">
    <property type="component" value="Chromosome"/>
</dbReference>
<dbReference type="Pfam" id="PF14535">
    <property type="entry name" value="AMP-binding_C_2"/>
    <property type="match status" value="1"/>
</dbReference>
<dbReference type="PANTHER" id="PTHR43845">
    <property type="entry name" value="BLR5969 PROTEIN"/>
    <property type="match status" value="1"/>
</dbReference>
<accession>A0ABZ1IGC7</accession>
<dbReference type="RefSeq" id="WP_326835575.1">
    <property type="nucleotide sequence ID" value="NZ_CP142149.1"/>
</dbReference>
<evidence type="ECO:0000313" key="4">
    <source>
        <dbReference type="EMBL" id="WSE32768.1"/>
    </source>
</evidence>
<feature type="compositionally biased region" description="Low complexity" evidence="1">
    <location>
        <begin position="11"/>
        <end position="25"/>
    </location>
</feature>
<organism evidence="4 5">
    <name type="scientific">Amycolatopsis rhabdoformis</name>
    <dbReference type="NCBI Taxonomy" id="1448059"/>
    <lineage>
        <taxon>Bacteria</taxon>
        <taxon>Bacillati</taxon>
        <taxon>Actinomycetota</taxon>
        <taxon>Actinomycetes</taxon>
        <taxon>Pseudonocardiales</taxon>
        <taxon>Pseudonocardiaceae</taxon>
        <taxon>Amycolatopsis</taxon>
    </lineage>
</organism>
<dbReference type="EMBL" id="CP142149">
    <property type="protein sequence ID" value="WSE32768.1"/>
    <property type="molecule type" value="Genomic_DNA"/>
</dbReference>
<dbReference type="Gene3D" id="3.40.50.12780">
    <property type="entry name" value="N-terminal domain of ligase-like"/>
    <property type="match status" value="1"/>
</dbReference>
<protein>
    <submittedName>
        <fullName evidence="4">AMP-binding protein</fullName>
    </submittedName>
</protein>
<evidence type="ECO:0000313" key="5">
    <source>
        <dbReference type="Proteomes" id="UP001330812"/>
    </source>
</evidence>
<dbReference type="InterPro" id="IPR045851">
    <property type="entry name" value="AMP-bd_C_sf"/>
</dbReference>
<dbReference type="InterPro" id="IPR028154">
    <property type="entry name" value="AMP-dep_Lig_C"/>
</dbReference>
<dbReference type="SUPFAM" id="SSF56801">
    <property type="entry name" value="Acetyl-CoA synthetase-like"/>
    <property type="match status" value="1"/>
</dbReference>
<name>A0ABZ1IGC7_9PSEU</name>
<dbReference type="PANTHER" id="PTHR43845:SF1">
    <property type="entry name" value="BLR5969 PROTEIN"/>
    <property type="match status" value="1"/>
</dbReference>
<gene>
    <name evidence="4" type="ORF">VSH64_11705</name>
</gene>
<proteinExistence type="predicted"/>
<reference evidence="4 5" key="1">
    <citation type="journal article" date="2015" name="Int. J. Syst. Evol. Microbiol.">
        <title>Amycolatopsis rhabdoformis sp. nov., an actinomycete isolated from a tropical forest soil.</title>
        <authorList>
            <person name="Souza W.R."/>
            <person name="Silva R.E."/>
            <person name="Goodfellow M."/>
            <person name="Busarakam K."/>
            <person name="Figueiro F.S."/>
            <person name="Ferreira D."/>
            <person name="Rodrigues-Filho E."/>
            <person name="Moraes L.A.B."/>
            <person name="Zucchi T.D."/>
        </authorList>
    </citation>
    <scope>NUCLEOTIDE SEQUENCE [LARGE SCALE GENOMIC DNA]</scope>
    <source>
        <strain evidence="4 5">NCIMB 14900</strain>
    </source>
</reference>
<dbReference type="InterPro" id="IPR042099">
    <property type="entry name" value="ANL_N_sf"/>
</dbReference>
<evidence type="ECO:0000259" key="3">
    <source>
        <dbReference type="Pfam" id="PF14535"/>
    </source>
</evidence>
<dbReference type="InterPro" id="IPR000873">
    <property type="entry name" value="AMP-dep_synth/lig_dom"/>
</dbReference>
<dbReference type="Pfam" id="PF00501">
    <property type="entry name" value="AMP-binding"/>
    <property type="match status" value="1"/>
</dbReference>
<evidence type="ECO:0000256" key="1">
    <source>
        <dbReference type="SAM" id="MobiDB-lite"/>
    </source>
</evidence>